<keyword evidence="4" id="KW-1185">Reference proteome</keyword>
<reference evidence="3 4" key="1">
    <citation type="submission" date="2015-07" db="EMBL/GenBank/DDBJ databases">
        <title>Draft genome of Bellilinea caldifistulae DSM 17877.</title>
        <authorList>
            <person name="Hemp J."/>
            <person name="Ward L.M."/>
            <person name="Pace L.A."/>
            <person name="Fischer W.W."/>
        </authorList>
    </citation>
    <scope>NUCLEOTIDE SEQUENCE [LARGE SCALE GENOMIC DNA]</scope>
    <source>
        <strain evidence="3 4">GOMI-1</strain>
    </source>
</reference>
<keyword evidence="1" id="KW-0479">Metal-binding</keyword>
<organism evidence="3 4">
    <name type="scientific">Bellilinea caldifistulae</name>
    <dbReference type="NCBI Taxonomy" id="360411"/>
    <lineage>
        <taxon>Bacteria</taxon>
        <taxon>Bacillati</taxon>
        <taxon>Chloroflexota</taxon>
        <taxon>Anaerolineae</taxon>
        <taxon>Anaerolineales</taxon>
        <taxon>Anaerolineaceae</taxon>
        <taxon>Bellilinea</taxon>
    </lineage>
</organism>
<dbReference type="OrthoDB" id="160739at2"/>
<dbReference type="RefSeq" id="WP_061919049.1">
    <property type="nucleotide sequence ID" value="NZ_DF967971.1"/>
</dbReference>
<dbReference type="Proteomes" id="UP000050514">
    <property type="component" value="Unassembled WGS sequence"/>
</dbReference>
<accession>A0A0P6WQ54</accession>
<sequence length="102" mass="11432">MLQEATLKRLEKGLLGAANGLIKIVSRMTAKAPDGNTAILWEIFSRQSNPQGTTYFVGYKPATGEWRCTCPDFQKRGHKTPCKHILLAQVEHQQRVEEAQHG</sequence>
<name>A0A0P6WQ54_9CHLR</name>
<feature type="domain" description="SWIM-type" evidence="2">
    <location>
        <begin position="55"/>
        <end position="93"/>
    </location>
</feature>
<dbReference type="EMBL" id="LGHJ01000028">
    <property type="protein sequence ID" value="KPL70926.1"/>
    <property type="molecule type" value="Genomic_DNA"/>
</dbReference>
<evidence type="ECO:0000313" key="3">
    <source>
        <dbReference type="EMBL" id="KPL70926.1"/>
    </source>
</evidence>
<gene>
    <name evidence="3" type="ORF">AC812_16505</name>
</gene>
<keyword evidence="1" id="KW-0862">Zinc</keyword>
<protein>
    <recommendedName>
        <fullName evidence="2">SWIM-type domain-containing protein</fullName>
    </recommendedName>
</protein>
<dbReference type="InterPro" id="IPR007527">
    <property type="entry name" value="Znf_SWIM"/>
</dbReference>
<comment type="caution">
    <text evidence="3">The sequence shown here is derived from an EMBL/GenBank/DDBJ whole genome shotgun (WGS) entry which is preliminary data.</text>
</comment>
<evidence type="ECO:0000259" key="2">
    <source>
        <dbReference type="PROSITE" id="PS50966"/>
    </source>
</evidence>
<keyword evidence="1" id="KW-0863">Zinc-finger</keyword>
<dbReference type="PROSITE" id="PS50966">
    <property type="entry name" value="ZF_SWIM"/>
    <property type="match status" value="1"/>
</dbReference>
<proteinExistence type="predicted"/>
<dbReference type="STRING" id="360411.AC812_16505"/>
<evidence type="ECO:0000313" key="4">
    <source>
        <dbReference type="Proteomes" id="UP000050514"/>
    </source>
</evidence>
<dbReference type="AlphaFoldDB" id="A0A0P6WQ54"/>
<dbReference type="GO" id="GO:0008270">
    <property type="term" value="F:zinc ion binding"/>
    <property type="evidence" value="ECO:0007669"/>
    <property type="project" value="UniProtKB-KW"/>
</dbReference>
<dbReference type="Pfam" id="PF04434">
    <property type="entry name" value="SWIM"/>
    <property type="match status" value="1"/>
</dbReference>
<evidence type="ECO:0000256" key="1">
    <source>
        <dbReference type="PROSITE-ProRule" id="PRU00325"/>
    </source>
</evidence>